<sequence length="168" mass="17902">SLLSRDGRPLRGDPDLPATARPAADPTVLVGSAVPDPDGGLPWAMRVFGNPLGEQCIALGRLRDGTIGRLKRGEFGPLPPDTGGVCDDVAERGVVASAERRTTPQRRTIVYGLAEGRARVTVRVAGERRSARPGALGSFIFVFRGTRDLRGAELRTTRDGRPVVLRLG</sequence>
<dbReference type="EMBL" id="CADCVS010000214">
    <property type="protein sequence ID" value="CAA9494145.1"/>
    <property type="molecule type" value="Genomic_DNA"/>
</dbReference>
<accession>A0A6J4SI68</accession>
<feature type="non-terminal residue" evidence="2">
    <location>
        <position position="1"/>
    </location>
</feature>
<protein>
    <submittedName>
        <fullName evidence="2">Uncharacterized protein</fullName>
    </submittedName>
</protein>
<gene>
    <name evidence="2" type="ORF">AVDCRST_MAG30-1540</name>
</gene>
<evidence type="ECO:0000256" key="1">
    <source>
        <dbReference type="SAM" id="MobiDB-lite"/>
    </source>
</evidence>
<feature type="compositionally biased region" description="Basic and acidic residues" evidence="1">
    <location>
        <begin position="1"/>
        <end position="14"/>
    </location>
</feature>
<feature type="region of interest" description="Disordered" evidence="1">
    <location>
        <begin position="1"/>
        <end position="28"/>
    </location>
</feature>
<organism evidence="2">
    <name type="scientific">uncultured Solirubrobacteraceae bacterium</name>
    <dbReference type="NCBI Taxonomy" id="1162706"/>
    <lineage>
        <taxon>Bacteria</taxon>
        <taxon>Bacillati</taxon>
        <taxon>Actinomycetota</taxon>
        <taxon>Thermoleophilia</taxon>
        <taxon>Solirubrobacterales</taxon>
        <taxon>Solirubrobacteraceae</taxon>
        <taxon>environmental samples</taxon>
    </lineage>
</organism>
<name>A0A6J4SI68_9ACTN</name>
<dbReference type="AlphaFoldDB" id="A0A6J4SI68"/>
<proteinExistence type="predicted"/>
<evidence type="ECO:0000313" key="2">
    <source>
        <dbReference type="EMBL" id="CAA9494145.1"/>
    </source>
</evidence>
<reference evidence="2" key="1">
    <citation type="submission" date="2020-02" db="EMBL/GenBank/DDBJ databases">
        <authorList>
            <person name="Meier V. D."/>
        </authorList>
    </citation>
    <scope>NUCLEOTIDE SEQUENCE</scope>
    <source>
        <strain evidence="2">AVDCRST_MAG30</strain>
    </source>
</reference>